<dbReference type="Gene3D" id="3.40.50.300">
    <property type="entry name" value="P-loop containing nucleotide triphosphate hydrolases"/>
    <property type="match status" value="1"/>
</dbReference>
<accession>A0A0F9BVT6</accession>
<comment type="caution">
    <text evidence="1">The sequence shown here is derived from an EMBL/GenBank/DDBJ whole genome shotgun (WGS) entry which is preliminary data.</text>
</comment>
<reference evidence="1" key="1">
    <citation type="journal article" date="2015" name="Nature">
        <title>Complex archaea that bridge the gap between prokaryotes and eukaryotes.</title>
        <authorList>
            <person name="Spang A."/>
            <person name="Saw J.H."/>
            <person name="Jorgensen S.L."/>
            <person name="Zaremba-Niedzwiedzka K."/>
            <person name="Martijn J."/>
            <person name="Lind A.E."/>
            <person name="van Eijk R."/>
            <person name="Schleper C."/>
            <person name="Guy L."/>
            <person name="Ettema T.J."/>
        </authorList>
    </citation>
    <scope>NUCLEOTIDE SEQUENCE</scope>
</reference>
<proteinExistence type="predicted"/>
<name>A0A0F9BVT6_9ZZZZ</name>
<organism evidence="1">
    <name type="scientific">marine sediment metagenome</name>
    <dbReference type="NCBI Taxonomy" id="412755"/>
    <lineage>
        <taxon>unclassified sequences</taxon>
        <taxon>metagenomes</taxon>
        <taxon>ecological metagenomes</taxon>
    </lineage>
</organism>
<gene>
    <name evidence="1" type="ORF">LCGC14_2399620</name>
</gene>
<dbReference type="AlphaFoldDB" id="A0A0F9BVT6"/>
<dbReference type="EMBL" id="LAZR01036001">
    <property type="protein sequence ID" value="KKL26005.1"/>
    <property type="molecule type" value="Genomic_DNA"/>
</dbReference>
<dbReference type="InterPro" id="IPR027417">
    <property type="entry name" value="P-loop_NTPase"/>
</dbReference>
<dbReference type="SUPFAM" id="SSF52540">
    <property type="entry name" value="P-loop containing nucleoside triphosphate hydrolases"/>
    <property type="match status" value="1"/>
</dbReference>
<protein>
    <recommendedName>
        <fullName evidence="2">RecF/RecN/SMC N-terminal domain-containing protein</fullName>
    </recommendedName>
</protein>
<sequence>MTSVKELRTKLERRKGQKIQIEKNIEAIQVSLSQSRKDLRTHTRAREVIKKVGLETQQQLSFNISEVTSMALNAVLDKPYELEVEFVEKRNKTECKLWFARNGDLIKPFDGGGGALDVAAFALRVASWSMQFPRTRNVLILDEPFKHLKGEESNRKVLEMVREISSKLGLQIIMVSDERISREATIEAADKVFETSIKKGVTNVSEG</sequence>
<evidence type="ECO:0008006" key="2">
    <source>
        <dbReference type="Google" id="ProtNLM"/>
    </source>
</evidence>
<evidence type="ECO:0000313" key="1">
    <source>
        <dbReference type="EMBL" id="KKL26005.1"/>
    </source>
</evidence>